<dbReference type="EMBL" id="HBFX01030174">
    <property type="protein sequence ID" value="CAD8966805.1"/>
    <property type="molecule type" value="Transcribed_RNA"/>
</dbReference>
<evidence type="ECO:0000313" key="3">
    <source>
        <dbReference type="EMBL" id="CAD8966805.1"/>
    </source>
</evidence>
<proteinExistence type="predicted"/>
<reference evidence="2" key="1">
    <citation type="submission" date="2021-01" db="EMBL/GenBank/DDBJ databases">
        <authorList>
            <person name="Corre E."/>
            <person name="Pelletier E."/>
            <person name="Niang G."/>
            <person name="Scheremetjew M."/>
            <person name="Finn R."/>
            <person name="Kale V."/>
            <person name="Holt S."/>
            <person name="Cochrane G."/>
            <person name="Meng A."/>
            <person name="Brown T."/>
            <person name="Cohen L."/>
        </authorList>
    </citation>
    <scope>NUCLEOTIDE SEQUENCE</scope>
    <source>
        <strain evidence="2">CCMP441</strain>
        <strain evidence="3">CCMP644</strain>
    </source>
</reference>
<gene>
    <name evidence="3" type="ORF">HAND00432_LOCUS18177</name>
    <name evidence="2" type="ORF">HAND1043_LOCUS1936</name>
</gene>
<name>A0A6U2FR05_HEMAN</name>
<sequence length="303" mass="33152">MGCGSSTALRQDAPGPQDTRLCEATLLRVASPSAAGIAPFSQQAEAATAHSPAVANLRQGLAGEEPTKLRTWSHRTHMWEDEEGETDLGSFPRNDRRSTRSSEFANALAILQEMPDRTAEQVRHRIATSNESVSMAMAAVSVVRIQRAARRFLRLRKTSHEASRLRASSPPAVEGRTESQSHDAAAVNAASLQRKDTPACWTQGGDRSYDAISRADTDKALRDPLHIDTSVAHTVDKAMARLDMVVVDGEDEAPPQQRVWSGIRYFQAEEVEGPKGCAHSPVMLTESMKRWSGVAYYNNQDDS</sequence>
<accession>A0A6U2FR05</accession>
<dbReference type="EMBL" id="HBFK01003192">
    <property type="protein sequence ID" value="CAD8735445.1"/>
    <property type="molecule type" value="Transcribed_RNA"/>
</dbReference>
<dbReference type="AlphaFoldDB" id="A0A6U2FR05"/>
<feature type="region of interest" description="Disordered" evidence="1">
    <location>
        <begin position="159"/>
        <end position="179"/>
    </location>
</feature>
<evidence type="ECO:0000313" key="2">
    <source>
        <dbReference type="EMBL" id="CAD8735445.1"/>
    </source>
</evidence>
<organism evidence="2">
    <name type="scientific">Hemiselmis andersenii</name>
    <name type="common">Cryptophyte alga</name>
    <dbReference type="NCBI Taxonomy" id="464988"/>
    <lineage>
        <taxon>Eukaryota</taxon>
        <taxon>Cryptophyceae</taxon>
        <taxon>Cryptomonadales</taxon>
        <taxon>Hemiselmidaceae</taxon>
        <taxon>Hemiselmis</taxon>
    </lineage>
</organism>
<evidence type="ECO:0000256" key="1">
    <source>
        <dbReference type="SAM" id="MobiDB-lite"/>
    </source>
</evidence>
<feature type="region of interest" description="Disordered" evidence="1">
    <location>
        <begin position="77"/>
        <end position="100"/>
    </location>
</feature>
<protein>
    <submittedName>
        <fullName evidence="2">Uncharacterized protein</fullName>
    </submittedName>
</protein>